<organism evidence="6 7">
    <name type="scientific">Thioclava dalianensis</name>
    <dbReference type="NCBI Taxonomy" id="1185766"/>
    <lineage>
        <taxon>Bacteria</taxon>
        <taxon>Pseudomonadati</taxon>
        <taxon>Pseudomonadota</taxon>
        <taxon>Alphaproteobacteria</taxon>
        <taxon>Rhodobacterales</taxon>
        <taxon>Paracoccaceae</taxon>
        <taxon>Thioclava</taxon>
    </lineage>
</organism>
<evidence type="ECO:0000256" key="2">
    <source>
        <dbReference type="ARBA" id="ARBA00023015"/>
    </source>
</evidence>
<keyword evidence="7" id="KW-1185">Reference proteome</keyword>
<dbReference type="CDD" id="cd08432">
    <property type="entry name" value="PBP2_GcdR_TrpI_HvrB_AmpR_like"/>
    <property type="match status" value="1"/>
</dbReference>
<dbReference type="RefSeq" id="WP_038061088.1">
    <property type="nucleotide sequence ID" value="NZ_FOVB01000005.1"/>
</dbReference>
<dbReference type="AlphaFoldDB" id="A0A074UA96"/>
<dbReference type="PANTHER" id="PTHR30537">
    <property type="entry name" value="HTH-TYPE TRANSCRIPTIONAL REGULATOR"/>
    <property type="match status" value="1"/>
</dbReference>
<dbReference type="SUPFAM" id="SSF46785">
    <property type="entry name" value="Winged helix' DNA-binding domain"/>
    <property type="match status" value="1"/>
</dbReference>
<dbReference type="Gene3D" id="1.10.10.10">
    <property type="entry name" value="Winged helix-like DNA-binding domain superfamily/Winged helix DNA-binding domain"/>
    <property type="match status" value="1"/>
</dbReference>
<dbReference type="eggNOG" id="COG0583">
    <property type="taxonomic scope" value="Bacteria"/>
</dbReference>
<name>A0A074UA96_9RHOB</name>
<dbReference type="GO" id="GO:0006351">
    <property type="term" value="P:DNA-templated transcription"/>
    <property type="evidence" value="ECO:0007669"/>
    <property type="project" value="TreeGrafter"/>
</dbReference>
<accession>A0A074UA96</accession>
<evidence type="ECO:0000259" key="5">
    <source>
        <dbReference type="PROSITE" id="PS50931"/>
    </source>
</evidence>
<dbReference type="Pfam" id="PF03466">
    <property type="entry name" value="LysR_substrate"/>
    <property type="match status" value="1"/>
</dbReference>
<evidence type="ECO:0000256" key="3">
    <source>
        <dbReference type="ARBA" id="ARBA00023125"/>
    </source>
</evidence>
<feature type="domain" description="HTH lysR-type" evidence="5">
    <location>
        <begin position="7"/>
        <end position="64"/>
    </location>
</feature>
<evidence type="ECO:0000313" key="7">
    <source>
        <dbReference type="Proteomes" id="UP000027725"/>
    </source>
</evidence>
<comment type="caution">
    <text evidence="6">The sequence shown here is derived from an EMBL/GenBank/DDBJ whole genome shotgun (WGS) entry which is preliminary data.</text>
</comment>
<gene>
    <name evidence="6" type="ORF">DL1_01015</name>
</gene>
<reference evidence="6 7" key="1">
    <citation type="submission" date="2014-03" db="EMBL/GenBank/DDBJ databases">
        <title>The draft genome sequence of Thioclava dalianensis DLFJ1-1.</title>
        <authorList>
            <person name="Lai Q."/>
            <person name="Shao Z."/>
        </authorList>
    </citation>
    <scope>NUCLEOTIDE SEQUENCE [LARGE SCALE GENOMIC DNA]</scope>
    <source>
        <strain evidence="6 7">DLFJ1-1</strain>
    </source>
</reference>
<dbReference type="Proteomes" id="UP000027725">
    <property type="component" value="Unassembled WGS sequence"/>
</dbReference>
<evidence type="ECO:0000256" key="4">
    <source>
        <dbReference type="ARBA" id="ARBA00023163"/>
    </source>
</evidence>
<dbReference type="InterPro" id="IPR036390">
    <property type="entry name" value="WH_DNA-bd_sf"/>
</dbReference>
<evidence type="ECO:0000256" key="1">
    <source>
        <dbReference type="ARBA" id="ARBA00009437"/>
    </source>
</evidence>
<keyword evidence="4" id="KW-0804">Transcription</keyword>
<dbReference type="Pfam" id="PF00126">
    <property type="entry name" value="HTH_1"/>
    <property type="match status" value="1"/>
</dbReference>
<dbReference type="InterPro" id="IPR058163">
    <property type="entry name" value="LysR-type_TF_proteobact-type"/>
</dbReference>
<dbReference type="OrthoDB" id="7328368at2"/>
<dbReference type="STRING" id="1185766.SAMN05216224_105182"/>
<evidence type="ECO:0000313" key="6">
    <source>
        <dbReference type="EMBL" id="KEP71622.1"/>
    </source>
</evidence>
<dbReference type="EMBL" id="JHEH01000001">
    <property type="protein sequence ID" value="KEP71622.1"/>
    <property type="molecule type" value="Genomic_DNA"/>
</dbReference>
<dbReference type="SUPFAM" id="SSF53850">
    <property type="entry name" value="Periplasmic binding protein-like II"/>
    <property type="match status" value="1"/>
</dbReference>
<dbReference type="PANTHER" id="PTHR30537:SF26">
    <property type="entry name" value="GLYCINE CLEAVAGE SYSTEM TRANSCRIPTIONAL ACTIVATOR"/>
    <property type="match status" value="1"/>
</dbReference>
<sequence>MQNLNRIPPSYLRAIEAIGRCGSLSEAAAELGVTSGAVSQRLAKAEAALGITLFHRAPGGLVPTDLCARVLPGLTQGMEMLSSAVTQIETADRCSLTVSVAPLFASRWLVWRLQKFYELEPAINIRVDPRVSVLDLRRSEIDVGLRVGTSPGSGVIASDMLEQKVFPVCAPELAARITSIDEMLRQPILRENDRMLGWDVWLRAQGRALPTLPPGPTYGDAGMCLDAAMAGQGVFMAWETLACDALARGQLAAPLPGRYSTGQRYWFAINPDSAGKPAVRRFQGWLMDELNRSVAQWEPRETG</sequence>
<keyword evidence="3" id="KW-0238">DNA-binding</keyword>
<dbReference type="InterPro" id="IPR000847">
    <property type="entry name" value="LysR_HTH_N"/>
</dbReference>
<dbReference type="PROSITE" id="PS50931">
    <property type="entry name" value="HTH_LYSR"/>
    <property type="match status" value="1"/>
</dbReference>
<keyword evidence="2" id="KW-0805">Transcription regulation</keyword>
<dbReference type="GO" id="GO:0043565">
    <property type="term" value="F:sequence-specific DNA binding"/>
    <property type="evidence" value="ECO:0007669"/>
    <property type="project" value="TreeGrafter"/>
</dbReference>
<comment type="similarity">
    <text evidence="1">Belongs to the LysR transcriptional regulatory family.</text>
</comment>
<dbReference type="InterPro" id="IPR036388">
    <property type="entry name" value="WH-like_DNA-bd_sf"/>
</dbReference>
<dbReference type="Gene3D" id="3.40.190.10">
    <property type="entry name" value="Periplasmic binding protein-like II"/>
    <property type="match status" value="2"/>
</dbReference>
<protein>
    <submittedName>
        <fullName evidence="6">LysR family transcriptional regulator</fullName>
    </submittedName>
</protein>
<dbReference type="GO" id="GO:0003700">
    <property type="term" value="F:DNA-binding transcription factor activity"/>
    <property type="evidence" value="ECO:0007669"/>
    <property type="project" value="InterPro"/>
</dbReference>
<dbReference type="InterPro" id="IPR005119">
    <property type="entry name" value="LysR_subst-bd"/>
</dbReference>
<proteinExistence type="inferred from homology"/>